<evidence type="ECO:0000313" key="7">
    <source>
        <dbReference type="EMBL" id="THJ64658.1"/>
    </source>
</evidence>
<comment type="caution">
    <text evidence="7">The sequence shown here is derived from an EMBL/GenBank/DDBJ whole genome shotgun (WGS) entry which is preliminary data.</text>
</comment>
<dbReference type="OrthoDB" id="9804184at2"/>
<keyword evidence="2 5" id="KW-0812">Transmembrane</keyword>
<sequence>MPAWWDATWPVLTGVLAGLLVLWVVLLIALWRATPNQTTLRDALRLLPDVIRLIKRLSADRTLSRGVRVRLVLLMAYLALPFDVVPDFIPILGYADDAIIIILVLRSVVRTAGPEALSRHWPGTPEGLAAVRSLIGG</sequence>
<dbReference type="EMBL" id="SSWH01000021">
    <property type="protein sequence ID" value="THJ64658.1"/>
    <property type="molecule type" value="Genomic_DNA"/>
</dbReference>
<proteinExistence type="predicted"/>
<dbReference type="AlphaFoldDB" id="A0A4S5E040"/>
<feature type="transmembrane region" description="Helical" evidence="5">
    <location>
        <begin position="62"/>
        <end position="82"/>
    </location>
</feature>
<reference evidence="7 8" key="1">
    <citation type="submission" date="2019-04" db="EMBL/GenBank/DDBJ databases">
        <authorList>
            <person name="Liu Q."/>
            <person name="Xin Y.-H."/>
        </authorList>
    </citation>
    <scope>NUCLEOTIDE SEQUENCE [LARGE SCALE GENOMIC DNA]</scope>
    <source>
        <strain evidence="7 8">AM23</strain>
    </source>
</reference>
<evidence type="ECO:0000313" key="8">
    <source>
        <dbReference type="Proteomes" id="UP000305233"/>
    </source>
</evidence>
<comment type="subcellular location">
    <subcellularLocation>
        <location evidence="1">Endomembrane system</location>
        <topology evidence="1">Multi-pass membrane protein</topology>
    </subcellularLocation>
</comment>
<evidence type="ECO:0000256" key="3">
    <source>
        <dbReference type="ARBA" id="ARBA00022989"/>
    </source>
</evidence>
<feature type="transmembrane region" description="Helical" evidence="5">
    <location>
        <begin position="12"/>
        <end position="31"/>
    </location>
</feature>
<protein>
    <submittedName>
        <fullName evidence="7">DUF1232 domain-containing protein</fullName>
    </submittedName>
</protein>
<dbReference type="Proteomes" id="UP000305233">
    <property type="component" value="Unassembled WGS sequence"/>
</dbReference>
<accession>A0A4S5E040</accession>
<keyword evidence="3 5" id="KW-1133">Transmembrane helix</keyword>
<dbReference type="RefSeq" id="WP_136455756.1">
    <property type="nucleotide sequence ID" value="NZ_SSWH01000021.1"/>
</dbReference>
<evidence type="ECO:0000256" key="2">
    <source>
        <dbReference type="ARBA" id="ARBA00022692"/>
    </source>
</evidence>
<evidence type="ECO:0000259" key="6">
    <source>
        <dbReference type="Pfam" id="PF06803"/>
    </source>
</evidence>
<feature type="domain" description="DUF1232" evidence="6">
    <location>
        <begin position="68"/>
        <end position="103"/>
    </location>
</feature>
<organism evidence="7 8">
    <name type="scientific">Arthrobacter echini</name>
    <dbReference type="NCBI Taxonomy" id="1529066"/>
    <lineage>
        <taxon>Bacteria</taxon>
        <taxon>Bacillati</taxon>
        <taxon>Actinomycetota</taxon>
        <taxon>Actinomycetes</taxon>
        <taxon>Micrococcales</taxon>
        <taxon>Micrococcaceae</taxon>
        <taxon>Arthrobacter</taxon>
    </lineage>
</organism>
<dbReference type="GO" id="GO:0012505">
    <property type="term" value="C:endomembrane system"/>
    <property type="evidence" value="ECO:0007669"/>
    <property type="project" value="UniProtKB-SubCell"/>
</dbReference>
<name>A0A4S5E040_9MICC</name>
<dbReference type="Pfam" id="PF06803">
    <property type="entry name" value="DUF1232"/>
    <property type="match status" value="1"/>
</dbReference>
<keyword evidence="8" id="KW-1185">Reference proteome</keyword>
<dbReference type="InterPro" id="IPR010652">
    <property type="entry name" value="DUF1232"/>
</dbReference>
<keyword evidence="4 5" id="KW-0472">Membrane</keyword>
<gene>
    <name evidence="7" type="ORF">E8P82_14470</name>
</gene>
<evidence type="ECO:0000256" key="4">
    <source>
        <dbReference type="ARBA" id="ARBA00023136"/>
    </source>
</evidence>
<evidence type="ECO:0000256" key="1">
    <source>
        <dbReference type="ARBA" id="ARBA00004127"/>
    </source>
</evidence>
<evidence type="ECO:0000256" key="5">
    <source>
        <dbReference type="SAM" id="Phobius"/>
    </source>
</evidence>